<dbReference type="GO" id="GO:0005576">
    <property type="term" value="C:extracellular region"/>
    <property type="evidence" value="ECO:0007669"/>
    <property type="project" value="TreeGrafter"/>
</dbReference>
<proteinExistence type="predicted"/>
<protein>
    <recommendedName>
        <fullName evidence="3">Prolamin-like domain-containing protein</fullName>
    </recommendedName>
</protein>
<organism evidence="4 5">
    <name type="scientific">Quercus rubra</name>
    <name type="common">Northern red oak</name>
    <name type="synonym">Quercus borealis</name>
    <dbReference type="NCBI Taxonomy" id="3512"/>
    <lineage>
        <taxon>Eukaryota</taxon>
        <taxon>Viridiplantae</taxon>
        <taxon>Streptophyta</taxon>
        <taxon>Embryophyta</taxon>
        <taxon>Tracheophyta</taxon>
        <taxon>Spermatophyta</taxon>
        <taxon>Magnoliopsida</taxon>
        <taxon>eudicotyledons</taxon>
        <taxon>Gunneridae</taxon>
        <taxon>Pentapetalae</taxon>
        <taxon>rosids</taxon>
        <taxon>fabids</taxon>
        <taxon>Fagales</taxon>
        <taxon>Fagaceae</taxon>
        <taxon>Quercus</taxon>
    </lineage>
</organism>
<dbReference type="AlphaFoldDB" id="A0AAN7DV69"/>
<dbReference type="EMBL" id="JAXUIC010000136">
    <property type="protein sequence ID" value="KAK4551042.1"/>
    <property type="molecule type" value="Genomic_DNA"/>
</dbReference>
<accession>A0AAN7DV69</accession>
<sequence>MGSVQQKLLLLTLAIAVMASTPAFAWLNDWDPLTRSPESAWLYDRNPLTRSPESEKCWKHIKRVDGCQHELFAAFGQDKLDQIFLSFKCCQAIQRLPRRCGIWIFGGRAFVPSFATNVHEYCALIGVNTPRPSMVHHHHVHHHHVDDEYPS</sequence>
<dbReference type="GO" id="GO:0080155">
    <property type="term" value="P:regulation of double fertilization forming a zygote and endosperm"/>
    <property type="evidence" value="ECO:0007669"/>
    <property type="project" value="TreeGrafter"/>
</dbReference>
<comment type="caution">
    <text evidence="4">The sequence shown here is derived from an EMBL/GenBank/DDBJ whole genome shotgun (WGS) entry which is preliminary data.</text>
</comment>
<name>A0AAN7DV69_QUERU</name>
<dbReference type="GO" id="GO:2000008">
    <property type="term" value="P:regulation of protein localization to cell surface"/>
    <property type="evidence" value="ECO:0007669"/>
    <property type="project" value="TreeGrafter"/>
</dbReference>
<feature type="signal peptide" evidence="2">
    <location>
        <begin position="1"/>
        <end position="25"/>
    </location>
</feature>
<evidence type="ECO:0000313" key="4">
    <source>
        <dbReference type="EMBL" id="KAK4551042.1"/>
    </source>
</evidence>
<evidence type="ECO:0000256" key="2">
    <source>
        <dbReference type="SAM" id="SignalP"/>
    </source>
</evidence>
<feature type="chain" id="PRO_5042911933" description="Prolamin-like domain-containing protein" evidence="2">
    <location>
        <begin position="26"/>
        <end position="151"/>
    </location>
</feature>
<dbReference type="InterPro" id="IPR008502">
    <property type="entry name" value="Prolamin-like"/>
</dbReference>
<keyword evidence="5" id="KW-1185">Reference proteome</keyword>
<dbReference type="GO" id="GO:0009567">
    <property type="term" value="P:double fertilization forming a zygote and endosperm"/>
    <property type="evidence" value="ECO:0007669"/>
    <property type="project" value="TreeGrafter"/>
</dbReference>
<dbReference type="PANTHER" id="PTHR31181">
    <property type="entry name" value="EGG CELL-SECRETED PROTEIN 1.4"/>
    <property type="match status" value="1"/>
</dbReference>
<gene>
    <name evidence="4" type="ORF">RGQ29_032590</name>
</gene>
<evidence type="ECO:0000259" key="3">
    <source>
        <dbReference type="Pfam" id="PF05617"/>
    </source>
</evidence>
<dbReference type="GO" id="GO:0031982">
    <property type="term" value="C:vesicle"/>
    <property type="evidence" value="ECO:0007669"/>
    <property type="project" value="TreeGrafter"/>
</dbReference>
<evidence type="ECO:0000256" key="1">
    <source>
        <dbReference type="ARBA" id="ARBA00022729"/>
    </source>
</evidence>
<feature type="domain" description="Prolamin-like" evidence="3">
    <location>
        <begin position="56"/>
        <end position="122"/>
    </location>
</feature>
<keyword evidence="1 2" id="KW-0732">Signal</keyword>
<dbReference type="Proteomes" id="UP001324115">
    <property type="component" value="Unassembled WGS sequence"/>
</dbReference>
<evidence type="ECO:0000313" key="5">
    <source>
        <dbReference type="Proteomes" id="UP001324115"/>
    </source>
</evidence>
<dbReference type="PANTHER" id="PTHR31181:SF51">
    <property type="entry name" value="EGG CELL-SECRETED PROTEIN 1.4"/>
    <property type="match status" value="1"/>
</dbReference>
<reference evidence="4 5" key="1">
    <citation type="journal article" date="2023" name="G3 (Bethesda)">
        <title>A haplotype-resolved chromosome-scale genome for Quercus rubra L. provides insights into the genetics of adaptive traits for red oak species.</title>
        <authorList>
            <person name="Kapoor B."/>
            <person name="Jenkins J."/>
            <person name="Schmutz J."/>
            <person name="Zhebentyayeva T."/>
            <person name="Kuelheim C."/>
            <person name="Coggeshall M."/>
            <person name="Heim C."/>
            <person name="Lasky J.R."/>
            <person name="Leites L."/>
            <person name="Islam-Faridi N."/>
            <person name="Romero-Severson J."/>
            <person name="DeLeo V.L."/>
            <person name="Lucas S.M."/>
            <person name="Lazic D."/>
            <person name="Gailing O."/>
            <person name="Carlson J."/>
            <person name="Staton M."/>
        </authorList>
    </citation>
    <scope>NUCLEOTIDE SEQUENCE [LARGE SCALE GENOMIC DNA]</scope>
    <source>
        <strain evidence="4">Pseudo-F2</strain>
    </source>
</reference>
<dbReference type="Pfam" id="PF05617">
    <property type="entry name" value="Prolamin_like"/>
    <property type="match status" value="1"/>
</dbReference>